<dbReference type="AlphaFoldDB" id="A0A3Q7J895"/>
<accession>A0A3Q7J895</accession>
<evidence type="ECO:0000313" key="2">
    <source>
        <dbReference type="Proteomes" id="UP000004994"/>
    </source>
</evidence>
<sequence length="215" mass="25114">MHFDSIVVLNHFMAPGVAEPSTIGGANAQVRSLNERILRKSVWPKKMRLTPFGSQANDLRFAGTRKTTISLFPFFAATFFFKGWCWSVAREELLGQLMRKCWNIMGKDKVMELKEKFIDLNRIGELIRRIEMMIEIILRNRRIFYRFNYYLNEVQKMRSLLYNKKTLIPIIESDKIKSVYHSASPIAQDINEKGVEWIRICCLDQLEGEAIAITE</sequence>
<dbReference type="InParanoid" id="A0A3Q7J895"/>
<organism evidence="1">
    <name type="scientific">Solanum lycopersicum</name>
    <name type="common">Tomato</name>
    <name type="synonym">Lycopersicon esculentum</name>
    <dbReference type="NCBI Taxonomy" id="4081"/>
    <lineage>
        <taxon>Eukaryota</taxon>
        <taxon>Viridiplantae</taxon>
        <taxon>Streptophyta</taxon>
        <taxon>Embryophyta</taxon>
        <taxon>Tracheophyta</taxon>
        <taxon>Spermatophyta</taxon>
        <taxon>Magnoliopsida</taxon>
        <taxon>eudicotyledons</taxon>
        <taxon>Gunneridae</taxon>
        <taxon>Pentapetalae</taxon>
        <taxon>asterids</taxon>
        <taxon>lamiids</taxon>
        <taxon>Solanales</taxon>
        <taxon>Solanaceae</taxon>
        <taxon>Solanoideae</taxon>
        <taxon>Solaneae</taxon>
        <taxon>Solanum</taxon>
        <taxon>Solanum subgen. Lycopersicon</taxon>
    </lineage>
</organism>
<protein>
    <submittedName>
        <fullName evidence="1">Uncharacterized protein</fullName>
    </submittedName>
</protein>
<proteinExistence type="predicted"/>
<dbReference type="PANTHER" id="PTHR35928:SF2">
    <property type="entry name" value="SMALL RIBOSOMAL SUBUNIT PROTEIN US3M"/>
    <property type="match status" value="1"/>
</dbReference>
<dbReference type="PANTHER" id="PTHR35928">
    <property type="entry name" value="RIBOSOMAL PROTEIN S3, MITOCHONDRIAL"/>
    <property type="match status" value="1"/>
</dbReference>
<dbReference type="InterPro" id="IPR044954">
    <property type="entry name" value="Ribosomal_uS3m_plant"/>
</dbReference>
<reference evidence="1" key="2">
    <citation type="submission" date="2019-01" db="UniProtKB">
        <authorList>
            <consortium name="EnsemblPlants"/>
        </authorList>
    </citation>
    <scope>IDENTIFICATION</scope>
    <source>
        <strain evidence="1">cv. Heinz 1706</strain>
    </source>
</reference>
<reference evidence="1" key="1">
    <citation type="journal article" date="2012" name="Nature">
        <title>The tomato genome sequence provides insights into fleshy fruit evolution.</title>
        <authorList>
            <consortium name="Tomato Genome Consortium"/>
        </authorList>
    </citation>
    <scope>NUCLEOTIDE SEQUENCE [LARGE SCALE GENOMIC DNA]</scope>
    <source>
        <strain evidence="1">cv. Heinz 1706</strain>
    </source>
</reference>
<name>A0A3Q7J895_SOLLC</name>
<dbReference type="Gramene" id="Solyc12g035820.2.1">
    <property type="protein sequence ID" value="Solyc12g035820.2.1"/>
    <property type="gene ID" value="Solyc12g035820.2"/>
</dbReference>
<dbReference type="EnsemblPlants" id="Solyc12g035820.2.1">
    <property type="protein sequence ID" value="Solyc12g035820.2.1"/>
    <property type="gene ID" value="Solyc12g035820.2"/>
</dbReference>
<evidence type="ECO:0000313" key="1">
    <source>
        <dbReference type="EnsemblPlants" id="Solyc12g035820.2.1"/>
    </source>
</evidence>
<keyword evidence="2" id="KW-1185">Reference proteome</keyword>
<dbReference type="Proteomes" id="UP000004994">
    <property type="component" value="Chromosome 12"/>
</dbReference>